<proteinExistence type="predicted"/>
<evidence type="ECO:0000313" key="2">
    <source>
        <dbReference type="EMBL" id="MBW0501159.1"/>
    </source>
</evidence>
<reference evidence="2" key="1">
    <citation type="submission" date="2021-03" db="EMBL/GenBank/DDBJ databases">
        <title>Draft genome sequence of rust myrtle Austropuccinia psidii MF-1, a brazilian biotype.</title>
        <authorList>
            <person name="Quecine M.C."/>
            <person name="Pachon D.M.R."/>
            <person name="Bonatelli M.L."/>
            <person name="Correr F.H."/>
            <person name="Franceschini L.M."/>
            <person name="Leite T.F."/>
            <person name="Margarido G.R.A."/>
            <person name="Almeida C.A."/>
            <person name="Ferrarezi J.A."/>
            <person name="Labate C.A."/>
        </authorList>
    </citation>
    <scope>NUCLEOTIDE SEQUENCE</scope>
    <source>
        <strain evidence="2">MF-1</strain>
    </source>
</reference>
<evidence type="ECO:0000313" key="3">
    <source>
        <dbReference type="Proteomes" id="UP000765509"/>
    </source>
</evidence>
<evidence type="ECO:0000256" key="1">
    <source>
        <dbReference type="SAM" id="MobiDB-lite"/>
    </source>
</evidence>
<comment type="caution">
    <text evidence="2">The sequence shown here is derived from an EMBL/GenBank/DDBJ whole genome shotgun (WGS) entry which is preliminary data.</text>
</comment>
<keyword evidence="3" id="KW-1185">Reference proteome</keyword>
<sequence>MSFVPEQTPRPSNEDIVIPFTPDLLNELQHNLSHKDQIISQLAEKVQQMEVKLLSNSKPTQETSNKSKKAPRKSTDKSNANCRMSTKKSKRNLQNKSTNCQQLDKMNCESRARKNSLQMLQVDHPTGFENTKLRAHFFA</sequence>
<feature type="region of interest" description="Disordered" evidence="1">
    <location>
        <begin position="53"/>
        <end position="101"/>
    </location>
</feature>
<organism evidence="2 3">
    <name type="scientific">Austropuccinia psidii MF-1</name>
    <dbReference type="NCBI Taxonomy" id="1389203"/>
    <lineage>
        <taxon>Eukaryota</taxon>
        <taxon>Fungi</taxon>
        <taxon>Dikarya</taxon>
        <taxon>Basidiomycota</taxon>
        <taxon>Pucciniomycotina</taxon>
        <taxon>Pucciniomycetes</taxon>
        <taxon>Pucciniales</taxon>
        <taxon>Sphaerophragmiaceae</taxon>
        <taxon>Austropuccinia</taxon>
    </lineage>
</organism>
<accession>A0A9Q3HFZ0</accession>
<dbReference type="Proteomes" id="UP000765509">
    <property type="component" value="Unassembled WGS sequence"/>
</dbReference>
<protein>
    <submittedName>
        <fullName evidence="2">Uncharacterized protein</fullName>
    </submittedName>
</protein>
<dbReference type="AlphaFoldDB" id="A0A9Q3HFZ0"/>
<feature type="compositionally biased region" description="Polar residues" evidence="1">
    <location>
        <begin position="54"/>
        <end position="64"/>
    </location>
</feature>
<name>A0A9Q3HFZ0_9BASI</name>
<dbReference type="EMBL" id="AVOT02016177">
    <property type="protein sequence ID" value="MBW0501159.1"/>
    <property type="molecule type" value="Genomic_DNA"/>
</dbReference>
<gene>
    <name evidence="2" type="ORF">O181_040874</name>
</gene>